<dbReference type="CDD" id="cd01536">
    <property type="entry name" value="PBP1_ABC_sugar_binding-like"/>
    <property type="match status" value="1"/>
</dbReference>
<organism evidence="6 7">
    <name type="scientific">Stagnihabitans tardus</name>
    <dbReference type="NCBI Taxonomy" id="2699202"/>
    <lineage>
        <taxon>Bacteria</taxon>
        <taxon>Pseudomonadati</taxon>
        <taxon>Pseudomonadota</taxon>
        <taxon>Alphaproteobacteria</taxon>
        <taxon>Rhodobacterales</taxon>
        <taxon>Paracoccaceae</taxon>
        <taxon>Stagnihabitans</taxon>
    </lineage>
</organism>
<evidence type="ECO:0000313" key="7">
    <source>
        <dbReference type="Proteomes" id="UP001193501"/>
    </source>
</evidence>
<dbReference type="SUPFAM" id="SSF53822">
    <property type="entry name" value="Periplasmic binding protein-like I"/>
    <property type="match status" value="1"/>
</dbReference>
<name>A0AAE4YDB4_9RHOB</name>
<dbReference type="AlphaFoldDB" id="A0AAE4YDB4"/>
<accession>A0AAE4YDB4</accession>
<dbReference type="PANTHER" id="PTHR46847:SF1">
    <property type="entry name" value="D-ALLOSE-BINDING PERIPLASMIC PROTEIN-RELATED"/>
    <property type="match status" value="1"/>
</dbReference>
<evidence type="ECO:0000259" key="5">
    <source>
        <dbReference type="Pfam" id="PF13407"/>
    </source>
</evidence>
<sequence length="353" mass="37561">MNKLSAIGLAALLASSTVAVAQDDTSKKLYLGVGNTSAEYWTQMIWGATQVMESVGGTVEVIGNDFDPQKSLQNIGAITAPGCEGCIFTWFPDSPAFTKTFVEKIADAGGFITTLWNRAEEIHPWDTAAEAWVANISFDGVDAGYQNGMALCNAMGGTGEIVVLQGVLDNAPAKQRTMGLEKAIAECPGMTVLEMQVGSWQQAPAQDITRTWLTKYGDRIKGIVGQNDAMALGAVAALREAGLAGKVFVTGTDGSSDVVKLIETGEMLSTMSGLNEYQGAIAAALAYGARTGDIKLSDLTEAQRDFFVQQILITKENATEFLARKPDPKDYTYEAIKADFWAKSAGQIPNGVN</sequence>
<dbReference type="PANTHER" id="PTHR46847">
    <property type="entry name" value="D-ALLOSE-BINDING PERIPLASMIC PROTEIN-RELATED"/>
    <property type="match status" value="1"/>
</dbReference>
<proteinExistence type="inferred from homology"/>
<evidence type="ECO:0000313" key="6">
    <source>
        <dbReference type="EMBL" id="NBZ89567.1"/>
    </source>
</evidence>
<evidence type="ECO:0000256" key="3">
    <source>
        <dbReference type="ARBA" id="ARBA00022729"/>
    </source>
</evidence>
<dbReference type="InterPro" id="IPR025997">
    <property type="entry name" value="SBP_2_dom"/>
</dbReference>
<dbReference type="GO" id="GO:0030246">
    <property type="term" value="F:carbohydrate binding"/>
    <property type="evidence" value="ECO:0007669"/>
    <property type="project" value="UniProtKB-ARBA"/>
</dbReference>
<dbReference type="Proteomes" id="UP001193501">
    <property type="component" value="Unassembled WGS sequence"/>
</dbReference>
<dbReference type="InterPro" id="IPR028082">
    <property type="entry name" value="Peripla_BP_I"/>
</dbReference>
<keyword evidence="7" id="KW-1185">Reference proteome</keyword>
<dbReference type="Pfam" id="PF13407">
    <property type="entry name" value="Peripla_BP_4"/>
    <property type="match status" value="1"/>
</dbReference>
<dbReference type="GO" id="GO:0030313">
    <property type="term" value="C:cell envelope"/>
    <property type="evidence" value="ECO:0007669"/>
    <property type="project" value="UniProtKB-SubCell"/>
</dbReference>
<evidence type="ECO:0000256" key="4">
    <source>
        <dbReference type="SAM" id="SignalP"/>
    </source>
</evidence>
<dbReference type="EMBL" id="JAABNR010000026">
    <property type="protein sequence ID" value="NBZ89567.1"/>
    <property type="molecule type" value="Genomic_DNA"/>
</dbReference>
<feature type="chain" id="PRO_5042195599" evidence="4">
    <location>
        <begin position="22"/>
        <end position="353"/>
    </location>
</feature>
<feature type="domain" description="Periplasmic binding protein" evidence="5">
    <location>
        <begin position="35"/>
        <end position="289"/>
    </location>
</feature>
<protein>
    <submittedName>
        <fullName evidence="6">Substrate-binding domain-containing protein</fullName>
    </submittedName>
</protein>
<evidence type="ECO:0000256" key="2">
    <source>
        <dbReference type="ARBA" id="ARBA00007639"/>
    </source>
</evidence>
<evidence type="ECO:0000256" key="1">
    <source>
        <dbReference type="ARBA" id="ARBA00004196"/>
    </source>
</evidence>
<comment type="subcellular location">
    <subcellularLocation>
        <location evidence="1">Cell envelope</location>
    </subcellularLocation>
</comment>
<keyword evidence="3 4" id="KW-0732">Signal</keyword>
<comment type="similarity">
    <text evidence="2">Belongs to the bacterial solute-binding protein 2 family.</text>
</comment>
<feature type="signal peptide" evidence="4">
    <location>
        <begin position="1"/>
        <end position="21"/>
    </location>
</feature>
<gene>
    <name evidence="6" type="ORF">GV832_18420</name>
</gene>
<dbReference type="Gene3D" id="3.40.50.2300">
    <property type="match status" value="2"/>
</dbReference>
<reference evidence="6" key="1">
    <citation type="submission" date="2020-01" db="EMBL/GenBank/DDBJ databases">
        <authorList>
            <person name="Chen W.-M."/>
        </authorList>
    </citation>
    <scope>NUCLEOTIDE SEQUENCE</scope>
    <source>
        <strain evidence="6">CYK-10</strain>
    </source>
</reference>
<comment type="caution">
    <text evidence="6">The sequence shown here is derived from an EMBL/GenBank/DDBJ whole genome shotgun (WGS) entry which is preliminary data.</text>
</comment>